<dbReference type="InterPro" id="IPR024163">
    <property type="entry name" value="Aerotolerance_reg_N"/>
</dbReference>
<evidence type="ECO:0000256" key="2">
    <source>
        <dbReference type="ARBA" id="ARBA00022692"/>
    </source>
</evidence>
<dbReference type="InterPro" id="IPR036465">
    <property type="entry name" value="vWFA_dom_sf"/>
</dbReference>
<dbReference type="Gene3D" id="3.40.50.410">
    <property type="entry name" value="von Willebrand factor, type A domain"/>
    <property type="match status" value="1"/>
</dbReference>
<keyword evidence="1" id="KW-1003">Cell membrane</keyword>
<dbReference type="InterPro" id="IPR050768">
    <property type="entry name" value="UPF0353/GerABKA_families"/>
</dbReference>
<evidence type="ECO:0000313" key="7">
    <source>
        <dbReference type="EMBL" id="RIH82167.1"/>
    </source>
</evidence>
<proteinExistence type="predicted"/>
<dbReference type="RefSeq" id="WP_119315766.1">
    <property type="nucleotide sequence ID" value="NZ_QXDL01000132.1"/>
</dbReference>
<dbReference type="Pfam" id="PF07584">
    <property type="entry name" value="BatA"/>
    <property type="match status" value="1"/>
</dbReference>
<dbReference type="PANTHER" id="PTHR22550:SF5">
    <property type="entry name" value="LEUCINE ZIPPER PROTEIN 4"/>
    <property type="match status" value="1"/>
</dbReference>
<evidence type="ECO:0000256" key="3">
    <source>
        <dbReference type="ARBA" id="ARBA00022989"/>
    </source>
</evidence>
<gene>
    <name evidence="7" type="ORF">Mterra_02776</name>
</gene>
<organism evidence="7 8">
    <name type="scientific">Calidithermus terrae</name>
    <dbReference type="NCBI Taxonomy" id="1408545"/>
    <lineage>
        <taxon>Bacteria</taxon>
        <taxon>Thermotogati</taxon>
        <taxon>Deinococcota</taxon>
        <taxon>Deinococci</taxon>
        <taxon>Thermales</taxon>
        <taxon>Thermaceae</taxon>
        <taxon>Calidithermus</taxon>
    </lineage>
</organism>
<keyword evidence="8" id="KW-1185">Reference proteome</keyword>
<dbReference type="SUPFAM" id="SSF53300">
    <property type="entry name" value="vWA-like"/>
    <property type="match status" value="1"/>
</dbReference>
<reference evidence="7 8" key="1">
    <citation type="submission" date="2018-08" db="EMBL/GenBank/DDBJ databases">
        <title>Meiothermus terrae DSM 26712 genome sequencing project.</title>
        <authorList>
            <person name="Da Costa M.S."/>
            <person name="Albuquerque L."/>
            <person name="Raposo P."/>
            <person name="Froufe H.J.C."/>
            <person name="Barroso C.S."/>
            <person name="Egas C."/>
        </authorList>
    </citation>
    <scope>NUCLEOTIDE SEQUENCE [LARGE SCALE GENOMIC DNA]</scope>
    <source>
        <strain evidence="7 8">DSM 26712</strain>
    </source>
</reference>
<dbReference type="PROSITE" id="PS50234">
    <property type="entry name" value="VWFA"/>
    <property type="match status" value="1"/>
</dbReference>
<dbReference type="SMART" id="SM00327">
    <property type="entry name" value="VWA"/>
    <property type="match status" value="1"/>
</dbReference>
<name>A0A399EBY7_9DEIN</name>
<evidence type="ECO:0000256" key="1">
    <source>
        <dbReference type="ARBA" id="ARBA00022475"/>
    </source>
</evidence>
<feature type="domain" description="VWFA" evidence="6">
    <location>
        <begin position="87"/>
        <end position="281"/>
    </location>
</feature>
<feature type="transmembrane region" description="Helical" evidence="5">
    <location>
        <begin position="55"/>
        <end position="73"/>
    </location>
</feature>
<evidence type="ECO:0000259" key="6">
    <source>
        <dbReference type="PROSITE" id="PS50234"/>
    </source>
</evidence>
<dbReference type="PANTHER" id="PTHR22550">
    <property type="entry name" value="SPORE GERMINATION PROTEIN"/>
    <property type="match status" value="1"/>
</dbReference>
<accession>A0A399EBY7</accession>
<sequence length="320" mass="35221">MSLTWPWALFLLAFLPLFVWTYWRSVRRRGETGVLYPHLALLTRAGAEGRRWSRYLPALLYLASLALLILALARPSLAIPRANPQAGVILALDVSRSMAAGDVKPNRFTAAQNALKAFVRELPEGARVGLVIFARYARLVVPLTSEHHRVMEAVNLLEMDFGTTIGDGLMESVQALPSLEERKATGEDPHKLATVILLSDGRNYGGVDPLEAAAEAARQQVTVHTIGVGSVTEGPIPGIEPRLWWAARFDEETLRSIAQATGGEYYFVDSAGALKQTYSDLGRSVVWDYHRDEATGYAVVAATLCLLASLLLSEWRRRVV</sequence>
<dbReference type="OrthoDB" id="8882959at2"/>
<keyword evidence="4 5" id="KW-0472">Membrane</keyword>
<keyword evidence="2 5" id="KW-0812">Transmembrane</keyword>
<dbReference type="Pfam" id="PF00092">
    <property type="entry name" value="VWA"/>
    <property type="match status" value="1"/>
</dbReference>
<dbReference type="AlphaFoldDB" id="A0A399EBY7"/>
<comment type="caution">
    <text evidence="7">The sequence shown here is derived from an EMBL/GenBank/DDBJ whole genome shotgun (WGS) entry which is preliminary data.</text>
</comment>
<keyword evidence="3 5" id="KW-1133">Transmembrane helix</keyword>
<feature type="transmembrane region" description="Helical" evidence="5">
    <location>
        <begin position="6"/>
        <end position="23"/>
    </location>
</feature>
<protein>
    <submittedName>
        <fullName evidence="7">VWFA-related Acidobacterial domain protein</fullName>
    </submittedName>
</protein>
<dbReference type="Proteomes" id="UP000265715">
    <property type="component" value="Unassembled WGS sequence"/>
</dbReference>
<dbReference type="EMBL" id="QXDL01000132">
    <property type="protein sequence ID" value="RIH82167.1"/>
    <property type="molecule type" value="Genomic_DNA"/>
</dbReference>
<evidence type="ECO:0000256" key="4">
    <source>
        <dbReference type="ARBA" id="ARBA00023136"/>
    </source>
</evidence>
<dbReference type="InterPro" id="IPR002035">
    <property type="entry name" value="VWF_A"/>
</dbReference>
<evidence type="ECO:0000256" key="5">
    <source>
        <dbReference type="SAM" id="Phobius"/>
    </source>
</evidence>
<evidence type="ECO:0000313" key="8">
    <source>
        <dbReference type="Proteomes" id="UP000265715"/>
    </source>
</evidence>